<name>S7XSL6_SPRLO</name>
<dbReference type="GO" id="GO:0005524">
    <property type="term" value="F:ATP binding"/>
    <property type="evidence" value="ECO:0007669"/>
    <property type="project" value="UniProtKB-KW"/>
</dbReference>
<dbReference type="GO" id="GO:0000055">
    <property type="term" value="P:ribosomal large subunit export from nucleus"/>
    <property type="evidence" value="ECO:0007669"/>
    <property type="project" value="TreeGrafter"/>
</dbReference>
<protein>
    <submittedName>
        <fullName evidence="5">AAA domain dynein-related subfamily protein</fullName>
    </submittedName>
</protein>
<proteinExistence type="predicted"/>
<dbReference type="Gene3D" id="3.40.50.300">
    <property type="entry name" value="P-loop containing nucleotide triphosphate hydrolases"/>
    <property type="match status" value="1"/>
</dbReference>
<dbReference type="SUPFAM" id="SSF52540">
    <property type="entry name" value="P-loop containing nucleoside triphosphate hydrolases"/>
    <property type="match status" value="1"/>
</dbReference>
<comment type="caution">
    <text evidence="5">The sequence shown here is derived from an EMBL/GenBank/DDBJ whole genome shotgun (WGS) entry which is preliminary data.</text>
</comment>
<evidence type="ECO:0000256" key="3">
    <source>
        <dbReference type="SAM" id="MobiDB-lite"/>
    </source>
</evidence>
<dbReference type="PANTHER" id="PTHR48103:SF2">
    <property type="entry name" value="MIDASIN"/>
    <property type="match status" value="1"/>
</dbReference>
<feature type="region of interest" description="Disordered" evidence="3">
    <location>
        <begin position="23"/>
        <end position="46"/>
    </location>
</feature>
<sequence>SNMVGVKYNNQIYSIIKYYDDDDNDSNSDDDNNNKDTITYSNNSNNNDSNITLTDIKYNFNTPTTVYNLYKILRSLSLNTPILLSGEPGIGKTSIIENIGRLLNYNVVRINLSEGTEFSDLIGHYIPYVDNNNTDNKNKDTNDRGKDTNIKIKFTYSSFTRALLQPYTFIILDEINLCTQSVIEGLNSLFDYRRSIYISELDQTIKINHYKNNNT</sequence>
<reference evidence="6" key="1">
    <citation type="journal article" date="2013" name="PLoS Genet.">
        <title>The genome of Spraguea lophii and the basis of host-microsporidian interactions.</title>
        <authorList>
            <person name="Campbell S.E."/>
            <person name="Williams T.A."/>
            <person name="Yousuf A."/>
            <person name="Soanes D.M."/>
            <person name="Paszkiewicz K.H."/>
            <person name="Williams B.A.P."/>
        </authorList>
    </citation>
    <scope>NUCLEOTIDE SEQUENCE [LARGE SCALE GENOMIC DNA]</scope>
    <source>
        <strain evidence="6">42_110</strain>
    </source>
</reference>
<accession>S7XSL6</accession>
<organism evidence="5 6">
    <name type="scientific">Spraguea lophii (strain 42_110)</name>
    <name type="common">Microsporidian parasite</name>
    <dbReference type="NCBI Taxonomy" id="1358809"/>
    <lineage>
        <taxon>Eukaryota</taxon>
        <taxon>Fungi</taxon>
        <taxon>Fungi incertae sedis</taxon>
        <taxon>Microsporidia</taxon>
        <taxon>Spragueidae</taxon>
        <taxon>Spraguea</taxon>
    </lineage>
</organism>
<dbReference type="InterPro" id="IPR011704">
    <property type="entry name" value="ATPase_dyneun-rel_AAA"/>
</dbReference>
<keyword evidence="1" id="KW-0547">Nucleotide-binding</keyword>
<dbReference type="InParanoid" id="S7XSL6"/>
<dbReference type="GO" id="GO:0005634">
    <property type="term" value="C:nucleus"/>
    <property type="evidence" value="ECO:0007669"/>
    <property type="project" value="TreeGrafter"/>
</dbReference>
<feature type="compositionally biased region" description="Low complexity" evidence="3">
    <location>
        <begin position="35"/>
        <end position="46"/>
    </location>
</feature>
<dbReference type="GO" id="GO:0030687">
    <property type="term" value="C:preribosome, large subunit precursor"/>
    <property type="evidence" value="ECO:0007669"/>
    <property type="project" value="TreeGrafter"/>
</dbReference>
<keyword evidence="6" id="KW-1185">Reference proteome</keyword>
<dbReference type="HOGENOM" id="CLU_1286065_0_0_1"/>
<evidence type="ECO:0000256" key="1">
    <source>
        <dbReference type="ARBA" id="ARBA00022741"/>
    </source>
</evidence>
<dbReference type="InterPro" id="IPR027417">
    <property type="entry name" value="P-loop_NTPase"/>
</dbReference>
<evidence type="ECO:0000256" key="2">
    <source>
        <dbReference type="ARBA" id="ARBA00022840"/>
    </source>
</evidence>
<dbReference type="GO" id="GO:0000027">
    <property type="term" value="P:ribosomal large subunit assembly"/>
    <property type="evidence" value="ECO:0007669"/>
    <property type="project" value="TreeGrafter"/>
</dbReference>
<dbReference type="AlphaFoldDB" id="S7XSL6"/>
<evidence type="ECO:0000313" key="5">
    <source>
        <dbReference type="EMBL" id="EPR78913.1"/>
    </source>
</evidence>
<dbReference type="VEuPathDB" id="MicrosporidiaDB:SLOPH_84"/>
<dbReference type="STRING" id="1358809.S7XSL6"/>
<dbReference type="Pfam" id="PF07728">
    <property type="entry name" value="AAA_5"/>
    <property type="match status" value="1"/>
</dbReference>
<evidence type="ECO:0000259" key="4">
    <source>
        <dbReference type="Pfam" id="PF07728"/>
    </source>
</evidence>
<dbReference type="Proteomes" id="UP000014978">
    <property type="component" value="Unassembled WGS sequence"/>
</dbReference>
<gene>
    <name evidence="5" type="ORF">SLOPH_84</name>
</gene>
<dbReference type="GO" id="GO:0016887">
    <property type="term" value="F:ATP hydrolysis activity"/>
    <property type="evidence" value="ECO:0007669"/>
    <property type="project" value="InterPro"/>
</dbReference>
<evidence type="ECO:0000313" key="6">
    <source>
        <dbReference type="Proteomes" id="UP000014978"/>
    </source>
</evidence>
<feature type="non-terminal residue" evidence="5">
    <location>
        <position position="1"/>
    </location>
</feature>
<dbReference type="PANTHER" id="PTHR48103">
    <property type="entry name" value="MIDASIN-RELATED"/>
    <property type="match status" value="1"/>
</dbReference>
<keyword evidence="2" id="KW-0067">ATP-binding</keyword>
<feature type="domain" description="ATPase dynein-related AAA" evidence="4">
    <location>
        <begin position="82"/>
        <end position="196"/>
    </location>
</feature>
<dbReference type="EMBL" id="ATCN01000486">
    <property type="protein sequence ID" value="EPR78913.1"/>
    <property type="molecule type" value="Genomic_DNA"/>
</dbReference>
<feature type="non-terminal residue" evidence="5">
    <location>
        <position position="215"/>
    </location>
</feature>
<dbReference type="OrthoDB" id="5186at2759"/>